<accession>A0A2M7VK85</accession>
<dbReference type="Gene3D" id="3.90.550.10">
    <property type="entry name" value="Spore Coat Polysaccharide Biosynthesis Protein SpsA, Chain A"/>
    <property type="match status" value="1"/>
</dbReference>
<dbReference type="SUPFAM" id="SSF53448">
    <property type="entry name" value="Nucleotide-diphospho-sugar transferases"/>
    <property type="match status" value="1"/>
</dbReference>
<evidence type="ECO:0000259" key="1">
    <source>
        <dbReference type="Pfam" id="PF00535"/>
    </source>
</evidence>
<dbReference type="InterPro" id="IPR001173">
    <property type="entry name" value="Glyco_trans_2-like"/>
</dbReference>
<dbReference type="AlphaFoldDB" id="A0A2M7VK85"/>
<dbReference type="EMBL" id="PFPS01000072">
    <property type="protein sequence ID" value="PJA02251.1"/>
    <property type="molecule type" value="Genomic_DNA"/>
</dbReference>
<gene>
    <name evidence="2" type="ORF">COX73_01765</name>
</gene>
<dbReference type="InterPro" id="IPR029044">
    <property type="entry name" value="Nucleotide-diphossugar_trans"/>
</dbReference>
<dbReference type="Proteomes" id="UP000231469">
    <property type="component" value="Unassembled WGS sequence"/>
</dbReference>
<sequence>MKITILIPAFNEEKTINLILERILNQTKDWDKEIIAINDGSIDKTLDRLQKFSKEVIILNLPKNQGKGVALKKGLEKATGDIIIIQDADLEYDPKDYPKLLQPILKGETKIVYGSRNLSPRVGGEKKYYWGSLFLTKIVNFLFRTKLNDINTGYKVFETKTLKELGIQTRRFEVCEELTIKALRRNLKIVEVPISYYPRTFKEGKKIRVIDGLKAILAIFYFLRGN</sequence>
<dbReference type="PANTHER" id="PTHR48090">
    <property type="entry name" value="UNDECAPRENYL-PHOSPHATE 4-DEOXY-4-FORMAMIDO-L-ARABINOSE TRANSFERASE-RELATED"/>
    <property type="match status" value="1"/>
</dbReference>
<feature type="domain" description="Glycosyltransferase 2-like" evidence="1">
    <location>
        <begin position="4"/>
        <end position="165"/>
    </location>
</feature>
<name>A0A2M7VK85_9BACT</name>
<dbReference type="InterPro" id="IPR050256">
    <property type="entry name" value="Glycosyltransferase_2"/>
</dbReference>
<dbReference type="PANTHER" id="PTHR48090:SF7">
    <property type="entry name" value="RFBJ PROTEIN"/>
    <property type="match status" value="1"/>
</dbReference>
<proteinExistence type="predicted"/>
<comment type="caution">
    <text evidence="2">The sequence shown here is derived from an EMBL/GenBank/DDBJ whole genome shotgun (WGS) entry which is preliminary data.</text>
</comment>
<evidence type="ECO:0000313" key="3">
    <source>
        <dbReference type="Proteomes" id="UP000231469"/>
    </source>
</evidence>
<organism evidence="2 3">
    <name type="scientific">bacterium (Candidatus Gribaldobacteria) CG_4_10_14_0_2_um_filter_36_18</name>
    <dbReference type="NCBI Taxonomy" id="2014264"/>
    <lineage>
        <taxon>Bacteria</taxon>
        <taxon>Candidatus Gribaldobacteria</taxon>
    </lineage>
</organism>
<protein>
    <submittedName>
        <fullName evidence="2">Glycosyl transferase</fullName>
    </submittedName>
</protein>
<keyword evidence="2" id="KW-0808">Transferase</keyword>
<dbReference type="GO" id="GO:0016740">
    <property type="term" value="F:transferase activity"/>
    <property type="evidence" value="ECO:0007669"/>
    <property type="project" value="UniProtKB-KW"/>
</dbReference>
<dbReference type="Pfam" id="PF00535">
    <property type="entry name" value="Glycos_transf_2"/>
    <property type="match status" value="1"/>
</dbReference>
<dbReference type="CDD" id="cd04179">
    <property type="entry name" value="DPM_DPG-synthase_like"/>
    <property type="match status" value="1"/>
</dbReference>
<evidence type="ECO:0000313" key="2">
    <source>
        <dbReference type="EMBL" id="PJA02251.1"/>
    </source>
</evidence>
<reference evidence="3" key="1">
    <citation type="submission" date="2017-09" db="EMBL/GenBank/DDBJ databases">
        <title>Depth-based differentiation of microbial function through sediment-hosted aquifers and enrichment of novel symbionts in the deep terrestrial subsurface.</title>
        <authorList>
            <person name="Probst A.J."/>
            <person name="Ladd B."/>
            <person name="Jarett J.K."/>
            <person name="Geller-Mcgrath D.E."/>
            <person name="Sieber C.M.K."/>
            <person name="Emerson J.B."/>
            <person name="Anantharaman K."/>
            <person name="Thomas B.C."/>
            <person name="Malmstrom R."/>
            <person name="Stieglmeier M."/>
            <person name="Klingl A."/>
            <person name="Woyke T."/>
            <person name="Ryan C.M."/>
            <person name="Banfield J.F."/>
        </authorList>
    </citation>
    <scope>NUCLEOTIDE SEQUENCE [LARGE SCALE GENOMIC DNA]</scope>
</reference>